<dbReference type="CDD" id="cd00320">
    <property type="entry name" value="cpn10"/>
    <property type="match status" value="2"/>
</dbReference>
<reference evidence="8" key="1">
    <citation type="submission" date="2020-12" db="EMBL/GenBank/DDBJ databases">
        <authorList>
            <person name="Iha C."/>
        </authorList>
    </citation>
    <scope>NUCLEOTIDE SEQUENCE</scope>
</reference>
<dbReference type="GO" id="GO:0044183">
    <property type="term" value="F:protein folding chaperone"/>
    <property type="evidence" value="ECO:0007669"/>
    <property type="project" value="InterPro"/>
</dbReference>
<comment type="caution">
    <text evidence="8">The sequence shown here is derived from an EMBL/GenBank/DDBJ whole genome shotgun (WGS) entry which is preliminary data.</text>
</comment>
<evidence type="ECO:0000256" key="5">
    <source>
        <dbReference type="ARBA" id="ARBA00079398"/>
    </source>
</evidence>
<evidence type="ECO:0000313" key="8">
    <source>
        <dbReference type="EMBL" id="CAD7702943.1"/>
    </source>
</evidence>
<feature type="compositionally biased region" description="Polar residues" evidence="7">
    <location>
        <begin position="1"/>
        <end position="13"/>
    </location>
</feature>
<dbReference type="GO" id="GO:0046872">
    <property type="term" value="F:metal ion binding"/>
    <property type="evidence" value="ECO:0007669"/>
    <property type="project" value="TreeGrafter"/>
</dbReference>
<accession>A0A8S1J6Y1</accession>
<dbReference type="SUPFAM" id="SSF50129">
    <property type="entry name" value="GroES-like"/>
    <property type="match status" value="2"/>
</dbReference>
<dbReference type="Gene3D" id="2.30.33.40">
    <property type="entry name" value="GroES chaperonin"/>
    <property type="match status" value="2"/>
</dbReference>
<proteinExistence type="inferred from homology"/>
<dbReference type="GO" id="GO:0005524">
    <property type="term" value="F:ATP binding"/>
    <property type="evidence" value="ECO:0007669"/>
    <property type="project" value="InterPro"/>
</dbReference>
<dbReference type="GO" id="GO:0051087">
    <property type="term" value="F:protein-folding chaperone binding"/>
    <property type="evidence" value="ECO:0007669"/>
    <property type="project" value="TreeGrafter"/>
</dbReference>
<organism evidence="8 9">
    <name type="scientific">Ostreobium quekettii</name>
    <dbReference type="NCBI Taxonomy" id="121088"/>
    <lineage>
        <taxon>Eukaryota</taxon>
        <taxon>Viridiplantae</taxon>
        <taxon>Chlorophyta</taxon>
        <taxon>core chlorophytes</taxon>
        <taxon>Ulvophyceae</taxon>
        <taxon>TCBD clade</taxon>
        <taxon>Bryopsidales</taxon>
        <taxon>Ostreobineae</taxon>
        <taxon>Ostreobiaceae</taxon>
        <taxon>Ostreobium</taxon>
    </lineage>
</organism>
<gene>
    <name evidence="8" type="ORF">OSTQU699_LOCUS8300</name>
</gene>
<dbReference type="InterPro" id="IPR037124">
    <property type="entry name" value="Chaperonin_GroES_sf"/>
</dbReference>
<dbReference type="PANTHER" id="PTHR10772:SF58">
    <property type="entry name" value="CO-CHAPERONIN GROES"/>
    <property type="match status" value="1"/>
</dbReference>
<dbReference type="InterPro" id="IPR011032">
    <property type="entry name" value="GroES-like_sf"/>
</dbReference>
<dbReference type="HAMAP" id="MF_00580">
    <property type="entry name" value="CH10"/>
    <property type="match status" value="1"/>
</dbReference>
<dbReference type="InterPro" id="IPR020818">
    <property type="entry name" value="Chaperonin_GroES"/>
</dbReference>
<dbReference type="Pfam" id="PF00166">
    <property type="entry name" value="Cpn10"/>
    <property type="match status" value="2"/>
</dbReference>
<evidence type="ECO:0000256" key="4">
    <source>
        <dbReference type="ARBA" id="ARBA00073031"/>
    </source>
</evidence>
<sequence length="246" mass="26560">MFSGASWPSTSLGSGLARGRRCSRPLRQPPRVVAESASLKIPDKFAKVTPRGEYVYVKAGPEEEKTLGGILLPPSAAQKPTTGTVVELGDGKVGSKTVKFSLKENDTVLYSKFGFMYTELDKAGERYLLIREEDVIGTLPTRAEDATADDCAKLQPLGDRVLLKIVESSDLTAGGVILPESAKERPMLGEVVRVGPGKEGKDGEIVPCKVKPGELVLYFKYAGDAMETLQGEKYIVLHETDILCKA</sequence>
<dbReference type="PROSITE" id="PS00681">
    <property type="entry name" value="CHAPERONINS_CPN10"/>
    <property type="match status" value="1"/>
</dbReference>
<comment type="similarity">
    <text evidence="1 6">Belongs to the GroES chaperonin family.</text>
</comment>
<keyword evidence="9" id="KW-1185">Reference proteome</keyword>
<name>A0A8S1J6Y1_9CHLO</name>
<evidence type="ECO:0000256" key="7">
    <source>
        <dbReference type="SAM" id="MobiDB-lite"/>
    </source>
</evidence>
<dbReference type="FunFam" id="2.30.33.40:FF:000001">
    <property type="entry name" value="10 kDa chaperonin"/>
    <property type="match status" value="1"/>
</dbReference>
<protein>
    <recommendedName>
        <fullName evidence="4">20 kDa chaperonin, chloroplastic</fullName>
    </recommendedName>
    <alternativeName>
        <fullName evidence="3">Chaperonin 10</fullName>
    </alternativeName>
    <alternativeName>
        <fullName evidence="5">Protein Cpn21</fullName>
    </alternativeName>
</protein>
<evidence type="ECO:0000256" key="2">
    <source>
        <dbReference type="ARBA" id="ARBA00023186"/>
    </source>
</evidence>
<dbReference type="EMBL" id="CAJHUC010002008">
    <property type="protein sequence ID" value="CAD7702943.1"/>
    <property type="molecule type" value="Genomic_DNA"/>
</dbReference>
<evidence type="ECO:0000256" key="3">
    <source>
        <dbReference type="ARBA" id="ARBA00031971"/>
    </source>
</evidence>
<dbReference type="GO" id="GO:0051082">
    <property type="term" value="F:unfolded protein binding"/>
    <property type="evidence" value="ECO:0007669"/>
    <property type="project" value="TreeGrafter"/>
</dbReference>
<dbReference type="SMART" id="SM00883">
    <property type="entry name" value="Cpn10"/>
    <property type="match status" value="2"/>
</dbReference>
<evidence type="ECO:0000256" key="1">
    <source>
        <dbReference type="ARBA" id="ARBA00006975"/>
    </source>
</evidence>
<evidence type="ECO:0000313" key="9">
    <source>
        <dbReference type="Proteomes" id="UP000708148"/>
    </source>
</evidence>
<dbReference type="PRINTS" id="PR00297">
    <property type="entry name" value="CHAPERONIN10"/>
</dbReference>
<dbReference type="OrthoDB" id="184876at2759"/>
<keyword evidence="2 6" id="KW-0143">Chaperone</keyword>
<dbReference type="AlphaFoldDB" id="A0A8S1J6Y1"/>
<feature type="region of interest" description="Disordered" evidence="7">
    <location>
        <begin position="1"/>
        <end position="29"/>
    </location>
</feature>
<dbReference type="Proteomes" id="UP000708148">
    <property type="component" value="Unassembled WGS sequence"/>
</dbReference>
<evidence type="ECO:0000256" key="6">
    <source>
        <dbReference type="RuleBase" id="RU003479"/>
    </source>
</evidence>
<dbReference type="InterPro" id="IPR018369">
    <property type="entry name" value="Chaprnonin_Cpn10_CS"/>
</dbReference>
<dbReference type="PANTHER" id="PTHR10772">
    <property type="entry name" value="10 KDA HEAT SHOCK PROTEIN"/>
    <property type="match status" value="1"/>
</dbReference>